<organism evidence="2 3">
    <name type="scientific">Herbiconiux oxytropis</name>
    <dbReference type="NCBI Taxonomy" id="2970915"/>
    <lineage>
        <taxon>Bacteria</taxon>
        <taxon>Bacillati</taxon>
        <taxon>Actinomycetota</taxon>
        <taxon>Actinomycetes</taxon>
        <taxon>Micrococcales</taxon>
        <taxon>Microbacteriaceae</taxon>
        <taxon>Herbiconiux</taxon>
    </lineage>
</organism>
<feature type="transmembrane region" description="Helical" evidence="1">
    <location>
        <begin position="12"/>
        <end position="34"/>
    </location>
</feature>
<dbReference type="AlphaFoldDB" id="A0AA42BS23"/>
<keyword evidence="1" id="KW-0472">Membrane</keyword>
<comment type="caution">
    <text evidence="2">The sequence shown here is derived from an EMBL/GenBank/DDBJ whole genome shotgun (WGS) entry which is preliminary data.</text>
</comment>
<sequence length="117" mass="12577">MSDQSRPIRLGVNDVLHLVLEIFLFVSLGIWGFLTWPFPWNIVVGIVAPLLAILIWALFLSPRAVIAIDSFGRALVEIALVMAAALAWFTLGQPIVAVVFAVLAIGSGVIAGRKALT</sequence>
<accession>A0AA42BS23</accession>
<dbReference type="EMBL" id="JANLCK010000001">
    <property type="protein sequence ID" value="MCS5724790.1"/>
    <property type="molecule type" value="Genomic_DNA"/>
</dbReference>
<keyword evidence="1" id="KW-0812">Transmembrane</keyword>
<dbReference type="Pfam" id="PF10823">
    <property type="entry name" value="DUF2568"/>
    <property type="match status" value="1"/>
</dbReference>
<reference evidence="2" key="1">
    <citation type="submission" date="2022-08" db="EMBL/GenBank/DDBJ databases">
        <authorList>
            <person name="Deng Y."/>
            <person name="Han X.-F."/>
            <person name="Zhang Y.-Q."/>
        </authorList>
    </citation>
    <scope>NUCLEOTIDE SEQUENCE</scope>
    <source>
        <strain evidence="2">CPCC 203407</strain>
    </source>
</reference>
<dbReference type="Proteomes" id="UP001165587">
    <property type="component" value="Unassembled WGS sequence"/>
</dbReference>
<gene>
    <name evidence="2" type="ORF">N1028_02670</name>
</gene>
<evidence type="ECO:0000313" key="2">
    <source>
        <dbReference type="EMBL" id="MCS5724790.1"/>
    </source>
</evidence>
<name>A0AA42BS23_9MICO</name>
<keyword evidence="3" id="KW-1185">Reference proteome</keyword>
<protein>
    <submittedName>
        <fullName evidence="2">YrdB family protein</fullName>
    </submittedName>
</protein>
<proteinExistence type="predicted"/>
<evidence type="ECO:0000313" key="3">
    <source>
        <dbReference type="Proteomes" id="UP001165587"/>
    </source>
</evidence>
<feature type="transmembrane region" description="Helical" evidence="1">
    <location>
        <begin position="95"/>
        <end position="112"/>
    </location>
</feature>
<dbReference type="InterPro" id="IPR021214">
    <property type="entry name" value="DUF2568"/>
</dbReference>
<feature type="transmembrane region" description="Helical" evidence="1">
    <location>
        <begin position="71"/>
        <end position="89"/>
    </location>
</feature>
<keyword evidence="1" id="KW-1133">Transmembrane helix</keyword>
<feature type="transmembrane region" description="Helical" evidence="1">
    <location>
        <begin position="40"/>
        <end position="59"/>
    </location>
</feature>
<evidence type="ECO:0000256" key="1">
    <source>
        <dbReference type="SAM" id="Phobius"/>
    </source>
</evidence>